<proteinExistence type="predicted"/>
<sequence>MSLLRENDSTTIGDVDTLPSFSIQDTSLINARKNLTTAVTIVKTINCQIKWPQYKTF</sequence>
<name>A0A1X7TR75_AMPQE</name>
<dbReference type="InParanoid" id="A0A1X7TR75"/>
<evidence type="ECO:0000313" key="1">
    <source>
        <dbReference type="EnsemblMetazoa" id="Aqu2.1.17587_001"/>
    </source>
</evidence>
<dbReference type="EnsemblMetazoa" id="Aqu2.1.17587_001">
    <property type="protein sequence ID" value="Aqu2.1.17587_001"/>
    <property type="gene ID" value="Aqu2.1.17587"/>
</dbReference>
<reference evidence="1" key="1">
    <citation type="submission" date="2017-05" db="UniProtKB">
        <authorList>
            <consortium name="EnsemblMetazoa"/>
        </authorList>
    </citation>
    <scope>IDENTIFICATION</scope>
</reference>
<organism evidence="1">
    <name type="scientific">Amphimedon queenslandica</name>
    <name type="common">Sponge</name>
    <dbReference type="NCBI Taxonomy" id="400682"/>
    <lineage>
        <taxon>Eukaryota</taxon>
        <taxon>Metazoa</taxon>
        <taxon>Porifera</taxon>
        <taxon>Demospongiae</taxon>
        <taxon>Heteroscleromorpha</taxon>
        <taxon>Haplosclerida</taxon>
        <taxon>Niphatidae</taxon>
        <taxon>Amphimedon</taxon>
    </lineage>
</organism>
<dbReference type="AlphaFoldDB" id="A0A1X7TR75"/>
<protein>
    <submittedName>
        <fullName evidence="1">Uncharacterized protein</fullName>
    </submittedName>
</protein>
<accession>A0A1X7TR75</accession>